<dbReference type="Proteomes" id="UP000198649">
    <property type="component" value="Unassembled WGS sequence"/>
</dbReference>
<evidence type="ECO:0000313" key="3">
    <source>
        <dbReference type="Proteomes" id="UP000198649"/>
    </source>
</evidence>
<feature type="region of interest" description="Disordered" evidence="1">
    <location>
        <begin position="109"/>
        <end position="139"/>
    </location>
</feature>
<protein>
    <recommendedName>
        <fullName evidence="4">Rho termination factor, N-terminal domain</fullName>
    </recommendedName>
</protein>
<dbReference type="EMBL" id="FOQG01000014">
    <property type="protein sequence ID" value="SFI86973.1"/>
    <property type="molecule type" value="Genomic_DNA"/>
</dbReference>
<reference evidence="2 3" key="1">
    <citation type="submission" date="2016-10" db="EMBL/GenBank/DDBJ databases">
        <authorList>
            <person name="de Groot N.N."/>
        </authorList>
    </citation>
    <scope>NUCLEOTIDE SEQUENCE [LARGE SCALE GENOMIC DNA]</scope>
    <source>
        <strain evidence="2 3">CGMCC 1.11156</strain>
    </source>
</reference>
<dbReference type="OrthoDB" id="3831490at2"/>
<accession>A0A1I3LQL2</accession>
<organism evidence="2 3">
    <name type="scientific">Nocardioides psychrotolerans</name>
    <dbReference type="NCBI Taxonomy" id="1005945"/>
    <lineage>
        <taxon>Bacteria</taxon>
        <taxon>Bacillati</taxon>
        <taxon>Actinomycetota</taxon>
        <taxon>Actinomycetes</taxon>
        <taxon>Propionibacteriales</taxon>
        <taxon>Nocardioidaceae</taxon>
        <taxon>Nocardioides</taxon>
    </lineage>
</organism>
<dbReference type="AlphaFoldDB" id="A0A1I3LQL2"/>
<keyword evidence="3" id="KW-1185">Reference proteome</keyword>
<dbReference type="RefSeq" id="WP_091115403.1">
    <property type="nucleotide sequence ID" value="NZ_BKAF01000017.1"/>
</dbReference>
<evidence type="ECO:0008006" key="4">
    <source>
        <dbReference type="Google" id="ProtNLM"/>
    </source>
</evidence>
<dbReference type="STRING" id="1005945.SAMN05216561_11457"/>
<sequence length="139" mass="14239">MDGFTEVYDTRTGFKQRVPQGWLADPVLGRLIKKSPSQRALDGEIGPAPTADSTVPEIREFAKSAEIDLGGATKKDELLAAVQAVIGTDPLPVDTAAATDVAVVTLPVGQAVDSPVGAPTSTDPAPGSGETPATGDEEN</sequence>
<proteinExistence type="predicted"/>
<name>A0A1I3LQL2_9ACTN</name>
<evidence type="ECO:0000313" key="2">
    <source>
        <dbReference type="EMBL" id="SFI86973.1"/>
    </source>
</evidence>
<gene>
    <name evidence="2" type="ORF">SAMN05216561_11457</name>
</gene>
<evidence type="ECO:0000256" key="1">
    <source>
        <dbReference type="SAM" id="MobiDB-lite"/>
    </source>
</evidence>